<keyword evidence="1" id="KW-0812">Transmembrane</keyword>
<keyword evidence="3" id="KW-1185">Reference proteome</keyword>
<dbReference type="AlphaFoldDB" id="A0A4Z0C077"/>
<dbReference type="Proteomes" id="UP000297564">
    <property type="component" value="Unassembled WGS sequence"/>
</dbReference>
<evidence type="ECO:0000313" key="2">
    <source>
        <dbReference type="EMBL" id="TFZ04214.1"/>
    </source>
</evidence>
<comment type="caution">
    <text evidence="2">The sequence shown here is derived from an EMBL/GenBank/DDBJ whole genome shotgun (WGS) entry which is preliminary data.</text>
</comment>
<name>A0A4Z0C077_9BURK</name>
<dbReference type="EMBL" id="SMLL01000001">
    <property type="protein sequence ID" value="TFZ04214.1"/>
    <property type="molecule type" value="Genomic_DNA"/>
</dbReference>
<reference evidence="2 3" key="1">
    <citation type="submission" date="2019-03" db="EMBL/GenBank/DDBJ databases">
        <title>Ramlibacter rhizophilus CCTCC AB2015357, whole genome shotgun sequence.</title>
        <authorList>
            <person name="Zhang X."/>
            <person name="Feng G."/>
            <person name="Zhu H."/>
        </authorList>
    </citation>
    <scope>NUCLEOTIDE SEQUENCE [LARGE SCALE GENOMIC DNA]</scope>
    <source>
        <strain evidence="2 3">CCTCC AB2015357</strain>
    </source>
</reference>
<protein>
    <submittedName>
        <fullName evidence="2">Uncharacterized protein</fullName>
    </submittedName>
</protein>
<proteinExistence type="predicted"/>
<accession>A0A4Z0C077</accession>
<keyword evidence="1" id="KW-0472">Membrane</keyword>
<gene>
    <name evidence="2" type="ORF">EZ242_00155</name>
</gene>
<feature type="transmembrane region" description="Helical" evidence="1">
    <location>
        <begin position="57"/>
        <end position="75"/>
    </location>
</feature>
<evidence type="ECO:0000256" key="1">
    <source>
        <dbReference type="SAM" id="Phobius"/>
    </source>
</evidence>
<keyword evidence="1" id="KW-1133">Transmembrane helix</keyword>
<evidence type="ECO:0000313" key="3">
    <source>
        <dbReference type="Proteomes" id="UP000297564"/>
    </source>
</evidence>
<organism evidence="2 3">
    <name type="scientific">Ramlibacter rhizophilus</name>
    <dbReference type="NCBI Taxonomy" id="1781167"/>
    <lineage>
        <taxon>Bacteria</taxon>
        <taxon>Pseudomonadati</taxon>
        <taxon>Pseudomonadota</taxon>
        <taxon>Betaproteobacteria</taxon>
        <taxon>Burkholderiales</taxon>
        <taxon>Comamonadaceae</taxon>
        <taxon>Ramlibacter</taxon>
    </lineage>
</organism>
<sequence>MQCPSCHGNRCELVGVLHAQGGGGAPEVAPPAAPRGAQRLGVTALASVAPAVVLSPWWLAGTAVLGLVSAVMRPIERRHHAQAMDDWARSCVCADCGASWQVEDLLPQRTRSAAAEARNSAFGPSLAN</sequence>